<evidence type="ECO:0000313" key="13">
    <source>
        <dbReference type="EMBL" id="KZS14053.1"/>
    </source>
</evidence>
<evidence type="ECO:0000256" key="1">
    <source>
        <dbReference type="ARBA" id="ARBA00004162"/>
    </source>
</evidence>
<evidence type="ECO:0000256" key="5">
    <source>
        <dbReference type="ARBA" id="ARBA00022692"/>
    </source>
</evidence>
<gene>
    <name evidence="13" type="ORF">APZ42_020718</name>
</gene>
<evidence type="ECO:0000256" key="11">
    <source>
        <dbReference type="ARBA" id="ARBA00023303"/>
    </source>
</evidence>
<dbReference type="PANTHER" id="PTHR46473:SF22">
    <property type="entry name" value="ELRR (EXTRACELLULAR LEUCINE-RICH REPEAT) ONLY"/>
    <property type="match status" value="1"/>
</dbReference>
<protein>
    <submittedName>
        <fullName evidence="13">Putative Leucine-rich repeat-containing protein 3B</fullName>
    </submittedName>
</protein>
<keyword evidence="11" id="KW-0407">Ion channel</keyword>
<evidence type="ECO:0000256" key="7">
    <source>
        <dbReference type="ARBA" id="ARBA00022989"/>
    </source>
</evidence>
<evidence type="ECO:0000313" key="14">
    <source>
        <dbReference type="Proteomes" id="UP000076858"/>
    </source>
</evidence>
<keyword evidence="9" id="KW-0472">Membrane</keyword>
<keyword evidence="2" id="KW-0813">Transport</keyword>
<dbReference type="SMART" id="SM00082">
    <property type="entry name" value="LRRCT"/>
    <property type="match status" value="2"/>
</dbReference>
<dbReference type="GO" id="GO:0005886">
    <property type="term" value="C:plasma membrane"/>
    <property type="evidence" value="ECO:0007669"/>
    <property type="project" value="UniProtKB-SubCell"/>
</dbReference>
<dbReference type="InterPro" id="IPR000483">
    <property type="entry name" value="Cys-rich_flank_reg_C"/>
</dbReference>
<reference evidence="13 14" key="1">
    <citation type="submission" date="2016-03" db="EMBL/GenBank/DDBJ databases">
        <title>EvidentialGene: Evidence-directed Construction of Genes on Genomes.</title>
        <authorList>
            <person name="Gilbert D.G."/>
            <person name="Choi J.-H."/>
            <person name="Mockaitis K."/>
            <person name="Colbourne J."/>
            <person name="Pfrender M."/>
        </authorList>
    </citation>
    <scope>NUCLEOTIDE SEQUENCE [LARGE SCALE GENOMIC DNA]</scope>
    <source>
        <strain evidence="13 14">Xinb3</strain>
        <tissue evidence="13">Complete organism</tissue>
    </source>
</reference>
<keyword evidence="5" id="KW-0812">Transmembrane</keyword>
<evidence type="ECO:0000256" key="6">
    <source>
        <dbReference type="ARBA" id="ARBA00022729"/>
    </source>
</evidence>
<keyword evidence="4" id="KW-0433">Leucine-rich repeat</keyword>
<evidence type="ECO:0000256" key="2">
    <source>
        <dbReference type="ARBA" id="ARBA00022448"/>
    </source>
</evidence>
<evidence type="ECO:0000256" key="3">
    <source>
        <dbReference type="ARBA" id="ARBA00022475"/>
    </source>
</evidence>
<evidence type="ECO:0000256" key="12">
    <source>
        <dbReference type="ARBA" id="ARBA00038736"/>
    </source>
</evidence>
<dbReference type="Gene3D" id="3.80.10.10">
    <property type="entry name" value="Ribonuclease Inhibitor"/>
    <property type="match status" value="2"/>
</dbReference>
<accession>A0A0P5GJC2</accession>
<evidence type="ECO:0000256" key="9">
    <source>
        <dbReference type="ARBA" id="ARBA00023136"/>
    </source>
</evidence>
<dbReference type="AlphaFoldDB" id="A0A0P5GJC2"/>
<dbReference type="OrthoDB" id="6334272at2759"/>
<keyword evidence="14" id="KW-1185">Reference proteome</keyword>
<organism evidence="13 14">
    <name type="scientific">Daphnia magna</name>
    <dbReference type="NCBI Taxonomy" id="35525"/>
    <lineage>
        <taxon>Eukaryota</taxon>
        <taxon>Metazoa</taxon>
        <taxon>Ecdysozoa</taxon>
        <taxon>Arthropoda</taxon>
        <taxon>Crustacea</taxon>
        <taxon>Branchiopoda</taxon>
        <taxon>Diplostraca</taxon>
        <taxon>Cladocera</taxon>
        <taxon>Anomopoda</taxon>
        <taxon>Daphniidae</taxon>
        <taxon>Daphnia</taxon>
    </lineage>
</organism>
<dbReference type="SUPFAM" id="SSF52058">
    <property type="entry name" value="L domain-like"/>
    <property type="match status" value="1"/>
</dbReference>
<dbReference type="Proteomes" id="UP000076858">
    <property type="component" value="Unassembled WGS sequence"/>
</dbReference>
<comment type="caution">
    <text evidence="13">The sequence shown here is derived from an EMBL/GenBank/DDBJ whole genome shotgun (WGS) entry which is preliminary data.</text>
</comment>
<name>A0A0P5GJC2_9CRUS</name>
<evidence type="ECO:0000256" key="10">
    <source>
        <dbReference type="ARBA" id="ARBA00023157"/>
    </source>
</evidence>
<dbReference type="InterPro" id="IPR001611">
    <property type="entry name" value="Leu-rich_rpt"/>
</dbReference>
<keyword evidence="3" id="KW-1003">Cell membrane</keyword>
<keyword evidence="8" id="KW-0406">Ion transport</keyword>
<dbReference type="PANTHER" id="PTHR46473">
    <property type="entry name" value="GH08155P"/>
    <property type="match status" value="1"/>
</dbReference>
<dbReference type="InterPro" id="IPR051432">
    <property type="entry name" value="KCNMA1_auxiliary"/>
</dbReference>
<evidence type="ECO:0000256" key="8">
    <source>
        <dbReference type="ARBA" id="ARBA00023065"/>
    </source>
</evidence>
<dbReference type="GO" id="GO:0034220">
    <property type="term" value="P:monoatomic ion transmembrane transport"/>
    <property type="evidence" value="ECO:0007669"/>
    <property type="project" value="UniProtKB-KW"/>
</dbReference>
<dbReference type="STRING" id="35525.A0A0P5GJC2"/>
<dbReference type="PROSITE" id="PS51450">
    <property type="entry name" value="LRR"/>
    <property type="match status" value="2"/>
</dbReference>
<proteinExistence type="predicted"/>
<comment type="subcellular location">
    <subcellularLocation>
        <location evidence="1">Cell membrane</location>
        <topology evidence="1">Single-pass membrane protein</topology>
    </subcellularLocation>
</comment>
<dbReference type="EMBL" id="LRGB01001005">
    <property type="protein sequence ID" value="KZS14053.1"/>
    <property type="molecule type" value="Genomic_DNA"/>
</dbReference>
<sequence>MSFRKSCLIFCSTVLLCFLCVQSSSSYCPDICQCYNNYLEETVWNCTNLVSVSQLWNDEHLPLYGDFQQPEYVQHLYIRDSKLDFSENMLPRFLNLKTLELSHNMINCSKHLVWLLQLSDKLQEPENIHCTSPQTFNGTQVLKALQLIYDVDSRCPERCVCELAHVPKDDQYVTVSVSCNNLGFTEIPKILPANVTIHMDLSNNRIEDVSELAKNPSYSRVTVLYLANNRIQSITSLENSNWIEQFSLLSLQGNLLQEIPTQALNNVFHNQDINGVRMLLSNNPWKCDCVTITRFQPFIAKHKQLIKDVSNVTCGPEEGESAGKKIISVELNSVCNTGGNNAINLMDVLNVILALLTLVTIGKLLYDYYAYRKTGQLPWIASKLP</sequence>
<keyword evidence="6" id="KW-0732">Signal</keyword>
<keyword evidence="10" id="KW-1015">Disulfide bond</keyword>
<keyword evidence="7" id="KW-1133">Transmembrane helix</keyword>
<comment type="subunit">
    <text evidence="12">Interacts with KCNMA1.</text>
</comment>
<dbReference type="InterPro" id="IPR032675">
    <property type="entry name" value="LRR_dom_sf"/>
</dbReference>
<evidence type="ECO:0000256" key="4">
    <source>
        <dbReference type="ARBA" id="ARBA00022614"/>
    </source>
</evidence>